<dbReference type="PROSITE" id="PS51257">
    <property type="entry name" value="PROKAR_LIPOPROTEIN"/>
    <property type="match status" value="1"/>
</dbReference>
<dbReference type="InterPro" id="IPR002491">
    <property type="entry name" value="ABC_transptr_periplasmic_BD"/>
</dbReference>
<dbReference type="PROSITE" id="PS50983">
    <property type="entry name" value="FE_B12_PBP"/>
    <property type="match status" value="1"/>
</dbReference>
<dbReference type="Pfam" id="PF01497">
    <property type="entry name" value="Peripla_BP_2"/>
    <property type="match status" value="1"/>
</dbReference>
<dbReference type="CDD" id="cd01146">
    <property type="entry name" value="FhuD"/>
    <property type="match status" value="1"/>
</dbReference>
<evidence type="ECO:0000256" key="2">
    <source>
        <dbReference type="ARBA" id="ARBA00008814"/>
    </source>
</evidence>
<keyword evidence="7" id="KW-1185">Reference proteome</keyword>
<evidence type="ECO:0000313" key="6">
    <source>
        <dbReference type="EMBL" id="NDJ17914.1"/>
    </source>
</evidence>
<dbReference type="Gene3D" id="3.40.50.1980">
    <property type="entry name" value="Nitrogenase molybdenum iron protein domain"/>
    <property type="match status" value="2"/>
</dbReference>
<evidence type="ECO:0000259" key="5">
    <source>
        <dbReference type="PROSITE" id="PS50983"/>
    </source>
</evidence>
<dbReference type="SUPFAM" id="SSF53807">
    <property type="entry name" value="Helical backbone' metal receptor"/>
    <property type="match status" value="1"/>
</dbReference>
<dbReference type="RefSeq" id="WP_162423426.1">
    <property type="nucleotide sequence ID" value="NZ_WVIE01000011.1"/>
</dbReference>
<dbReference type="GO" id="GO:1901678">
    <property type="term" value="P:iron coordination entity transport"/>
    <property type="evidence" value="ECO:0007669"/>
    <property type="project" value="UniProtKB-ARBA"/>
</dbReference>
<dbReference type="GO" id="GO:0030288">
    <property type="term" value="C:outer membrane-bounded periplasmic space"/>
    <property type="evidence" value="ECO:0007669"/>
    <property type="project" value="TreeGrafter"/>
</dbReference>
<evidence type="ECO:0000256" key="4">
    <source>
        <dbReference type="ARBA" id="ARBA00022729"/>
    </source>
</evidence>
<name>A0A8J8CIS1_9CYAN</name>
<accession>A0A8J8CIS1</accession>
<protein>
    <submittedName>
        <fullName evidence="6">ABC transporter substrate-binding protein</fullName>
    </submittedName>
</protein>
<keyword evidence="4" id="KW-0732">Signal</keyword>
<dbReference type="Proteomes" id="UP000646053">
    <property type="component" value="Unassembled WGS sequence"/>
</dbReference>
<dbReference type="AlphaFoldDB" id="A0A8J8CIS1"/>
<evidence type="ECO:0000256" key="1">
    <source>
        <dbReference type="ARBA" id="ARBA00004196"/>
    </source>
</evidence>
<organism evidence="6 7">
    <name type="scientific">Myxacorys almedinensis A</name>
    <dbReference type="NCBI Taxonomy" id="2690445"/>
    <lineage>
        <taxon>Bacteria</taxon>
        <taxon>Bacillati</taxon>
        <taxon>Cyanobacteriota</taxon>
        <taxon>Cyanophyceae</taxon>
        <taxon>Leptolyngbyales</taxon>
        <taxon>Leptolyngbyaceae</taxon>
        <taxon>Myxacorys</taxon>
        <taxon>Myxacorys almedinensis</taxon>
    </lineage>
</organism>
<dbReference type="PANTHER" id="PTHR30532">
    <property type="entry name" value="IRON III DICITRATE-BINDING PERIPLASMIC PROTEIN"/>
    <property type="match status" value="1"/>
</dbReference>
<gene>
    <name evidence="6" type="ORF">GS601_11515</name>
</gene>
<evidence type="ECO:0000256" key="3">
    <source>
        <dbReference type="ARBA" id="ARBA00022448"/>
    </source>
</evidence>
<sequence>MFPKIRRQMRLSLHKYIGLVIVTVILITACQSGVPNRPNLENVQGTSTDCRVVKHAVGETTICGKPQKVVALEPKLLSMMLALNVQPSAYADSGSFNGRKFDNPSQQIPYLGQFVTNQPISVGSRNNPSLEALTLLKPDLILGMKFQENELLSAIAPTVLIDHTADTWQNNIQTLAKALHRENNVQQVIASHQQQLAEVRTQLAPLANTHPRVLNVVCNQLMDYIEISYSGDLVQLLEEIGFQSVLLEDVERKPGVRPQVTIETLSQLDADIIIVHTWIDDWDGNSTYSVPLEALKQKWAKNPLLHYSRAWKEGRVYFVDHAMWGSVIGGPIADSMILEQLPKLLLSPPKAI</sequence>
<comment type="caution">
    <text evidence="6">The sequence shown here is derived from an EMBL/GenBank/DDBJ whole genome shotgun (WGS) entry which is preliminary data.</text>
</comment>
<reference evidence="6" key="1">
    <citation type="submission" date="2019-12" db="EMBL/GenBank/DDBJ databases">
        <title>High-Quality draft genome sequences of three cyanobacteria isolated from the limestone walls of the Old Cathedral of Coimbra.</title>
        <authorList>
            <person name="Tiago I."/>
            <person name="Soares F."/>
            <person name="Portugal A."/>
        </authorList>
    </citation>
    <scope>NUCLEOTIDE SEQUENCE</scope>
    <source>
        <strain evidence="6">A</strain>
    </source>
</reference>
<proteinExistence type="inferred from homology"/>
<comment type="similarity">
    <text evidence="2">Belongs to the bacterial solute-binding protein 8 family.</text>
</comment>
<keyword evidence="3" id="KW-0813">Transport</keyword>
<dbReference type="PANTHER" id="PTHR30532:SF24">
    <property type="entry name" value="FERRIC ENTEROBACTIN-BINDING PERIPLASMIC PROTEIN FEPB"/>
    <property type="match status" value="1"/>
</dbReference>
<evidence type="ECO:0000313" key="7">
    <source>
        <dbReference type="Proteomes" id="UP000646053"/>
    </source>
</evidence>
<dbReference type="InterPro" id="IPR051313">
    <property type="entry name" value="Bact_iron-sidero_bind"/>
</dbReference>
<dbReference type="EMBL" id="WVIE01000011">
    <property type="protein sequence ID" value="NDJ17914.1"/>
    <property type="molecule type" value="Genomic_DNA"/>
</dbReference>
<comment type="subcellular location">
    <subcellularLocation>
        <location evidence="1">Cell envelope</location>
    </subcellularLocation>
</comment>
<feature type="domain" description="Fe/B12 periplasmic-binding" evidence="5">
    <location>
        <begin position="68"/>
        <end position="349"/>
    </location>
</feature>